<accession>A0A1I2DSA3</accession>
<name>A0A1I2DSA3_9MICO</name>
<evidence type="ECO:0000313" key="3">
    <source>
        <dbReference type="Proteomes" id="UP000198520"/>
    </source>
</evidence>
<dbReference type="GO" id="GO:0003989">
    <property type="term" value="F:acetyl-CoA carboxylase activity"/>
    <property type="evidence" value="ECO:0007669"/>
    <property type="project" value="InterPro"/>
</dbReference>
<dbReference type="EMBL" id="FONZ01000001">
    <property type="protein sequence ID" value="SFE83289.1"/>
    <property type="molecule type" value="Genomic_DNA"/>
</dbReference>
<gene>
    <name evidence="2" type="ORF">SAMN04488035_0696</name>
</gene>
<feature type="region of interest" description="Disordered" evidence="1">
    <location>
        <begin position="35"/>
        <end position="71"/>
    </location>
</feature>
<dbReference type="Pfam" id="PF13822">
    <property type="entry name" value="ACC_epsilon"/>
    <property type="match status" value="1"/>
</dbReference>
<proteinExistence type="predicted"/>
<dbReference type="AlphaFoldDB" id="A0A1I2DSA3"/>
<reference evidence="3" key="1">
    <citation type="submission" date="2016-10" db="EMBL/GenBank/DDBJ databases">
        <authorList>
            <person name="Varghese N."/>
            <person name="Submissions S."/>
        </authorList>
    </citation>
    <scope>NUCLEOTIDE SEQUENCE [LARGE SCALE GENOMIC DNA]</scope>
    <source>
        <strain evidence="3">DSM 19083</strain>
    </source>
</reference>
<keyword evidence="3" id="KW-1185">Reference proteome</keyword>
<evidence type="ECO:0000313" key="2">
    <source>
        <dbReference type="EMBL" id="SFE83289.1"/>
    </source>
</evidence>
<organism evidence="2 3">
    <name type="scientific">Flavimobilis marinus</name>
    <dbReference type="NCBI Taxonomy" id="285351"/>
    <lineage>
        <taxon>Bacteria</taxon>
        <taxon>Bacillati</taxon>
        <taxon>Actinomycetota</taxon>
        <taxon>Actinomycetes</taxon>
        <taxon>Micrococcales</taxon>
        <taxon>Jonesiaceae</taxon>
        <taxon>Flavimobilis</taxon>
    </lineage>
</organism>
<sequence>MSEDQASVRPGMQVVRGVPDDLELAALVAGLAAGEQAPSDDDGGDLSGHWADRSRGLRGNPPATAWRWSLR</sequence>
<dbReference type="GO" id="GO:0004658">
    <property type="term" value="F:propionyl-CoA carboxylase activity"/>
    <property type="evidence" value="ECO:0007669"/>
    <property type="project" value="InterPro"/>
</dbReference>
<dbReference type="Proteomes" id="UP000198520">
    <property type="component" value="Unassembled WGS sequence"/>
</dbReference>
<evidence type="ECO:0000256" key="1">
    <source>
        <dbReference type="SAM" id="MobiDB-lite"/>
    </source>
</evidence>
<protein>
    <submittedName>
        <fullName evidence="2">Acyl-CoA carboxylase epsilon subunit</fullName>
    </submittedName>
</protein>
<dbReference type="InterPro" id="IPR032716">
    <property type="entry name" value="ACC_epsilon"/>
</dbReference>
<dbReference type="RefSeq" id="WP_229828277.1">
    <property type="nucleotide sequence ID" value="NZ_BNAN01000001.1"/>
</dbReference>